<dbReference type="GO" id="GO:0000287">
    <property type="term" value="F:magnesium ion binding"/>
    <property type="evidence" value="ECO:0007669"/>
    <property type="project" value="UniProtKB-UniRule"/>
</dbReference>
<evidence type="ECO:0000256" key="5">
    <source>
        <dbReference type="HAMAP-Rule" id="MF_00265"/>
    </source>
</evidence>
<proteinExistence type="inferred from homology"/>
<dbReference type="InterPro" id="IPR029060">
    <property type="entry name" value="PIN-like_dom_sf"/>
</dbReference>
<dbReference type="InterPro" id="IPR052919">
    <property type="entry name" value="TA_system_RNase"/>
</dbReference>
<evidence type="ECO:0000256" key="4">
    <source>
        <dbReference type="ARBA" id="ARBA00022801"/>
    </source>
</evidence>
<comment type="function">
    <text evidence="5">Toxic component of a toxin-antitoxin (TA) system. An RNase.</text>
</comment>
<sequence>MGGIPLTPLLLDTHAFVWLLSGNERLGKRSRKAIQTAAEAGMLHLSAISPWEIAVLVSKGRLLLEQDVGEWIQTALALPGISLAQLSPEIAVASTRLPGEIHADPADRIIVATARHLGATLVTADGLLLAYGTAGHMKFLDAQK</sequence>
<gene>
    <name evidence="5" type="primary">vapC</name>
    <name evidence="7" type="ORF">IPL58_01325</name>
</gene>
<dbReference type="Pfam" id="PF01850">
    <property type="entry name" value="PIN"/>
    <property type="match status" value="1"/>
</dbReference>
<protein>
    <recommendedName>
        <fullName evidence="5">Ribonuclease VapC</fullName>
        <shortName evidence="5">RNase VapC</shortName>
        <ecNumber evidence="5">3.1.-.-</ecNumber>
    </recommendedName>
    <alternativeName>
        <fullName evidence="5">Toxin VapC</fullName>
    </alternativeName>
</protein>
<accession>A0A9D7K1P4</accession>
<dbReference type="PANTHER" id="PTHR36173:SF1">
    <property type="entry name" value="RIBONUCLEASE VAPC22"/>
    <property type="match status" value="1"/>
</dbReference>
<feature type="binding site" evidence="5">
    <location>
        <position position="107"/>
    </location>
    <ligand>
        <name>Mg(2+)</name>
        <dbReference type="ChEBI" id="CHEBI:18420"/>
    </ligand>
</feature>
<keyword evidence="3 5" id="KW-0479">Metal-binding</keyword>
<dbReference type="PANTHER" id="PTHR36173">
    <property type="entry name" value="RIBONUCLEASE VAPC16-RELATED"/>
    <property type="match status" value="1"/>
</dbReference>
<comment type="cofactor">
    <cofactor evidence="5">
        <name>Mg(2+)</name>
        <dbReference type="ChEBI" id="CHEBI:18420"/>
    </cofactor>
</comment>
<name>A0A9D7K1P4_9PROT</name>
<evidence type="ECO:0000256" key="3">
    <source>
        <dbReference type="ARBA" id="ARBA00022723"/>
    </source>
</evidence>
<feature type="binding site" evidence="5">
    <location>
        <position position="12"/>
    </location>
    <ligand>
        <name>Mg(2+)</name>
        <dbReference type="ChEBI" id="CHEBI:18420"/>
    </ligand>
</feature>
<keyword evidence="2 5" id="KW-0540">Nuclease</keyword>
<dbReference type="InterPro" id="IPR022907">
    <property type="entry name" value="VapC_family"/>
</dbReference>
<evidence type="ECO:0000256" key="1">
    <source>
        <dbReference type="ARBA" id="ARBA00022649"/>
    </source>
</evidence>
<keyword evidence="5" id="KW-0800">Toxin</keyword>
<dbReference type="HAMAP" id="MF_00265">
    <property type="entry name" value="VapC_Nob1"/>
    <property type="match status" value="1"/>
</dbReference>
<evidence type="ECO:0000256" key="2">
    <source>
        <dbReference type="ARBA" id="ARBA00022722"/>
    </source>
</evidence>
<dbReference type="CDD" id="cd09872">
    <property type="entry name" value="PIN_Sll0205-like"/>
    <property type="match status" value="1"/>
</dbReference>
<evidence type="ECO:0000259" key="6">
    <source>
        <dbReference type="Pfam" id="PF01850"/>
    </source>
</evidence>
<evidence type="ECO:0000313" key="8">
    <source>
        <dbReference type="Proteomes" id="UP000886689"/>
    </source>
</evidence>
<dbReference type="Gene3D" id="3.40.50.1010">
    <property type="entry name" value="5'-nuclease"/>
    <property type="match status" value="1"/>
</dbReference>
<organism evidence="7 8">
    <name type="scientific">Candidatus Proximibacter danicus</name>
    <dbReference type="NCBI Taxonomy" id="2954365"/>
    <lineage>
        <taxon>Bacteria</taxon>
        <taxon>Pseudomonadati</taxon>
        <taxon>Pseudomonadota</taxon>
        <taxon>Betaproteobacteria</taxon>
        <taxon>Candidatus Proximibacter</taxon>
    </lineage>
</organism>
<dbReference type="GO" id="GO:0090729">
    <property type="term" value="F:toxin activity"/>
    <property type="evidence" value="ECO:0007669"/>
    <property type="project" value="UniProtKB-KW"/>
</dbReference>
<keyword evidence="4 5" id="KW-0378">Hydrolase</keyword>
<dbReference type="InterPro" id="IPR002716">
    <property type="entry name" value="PIN_dom"/>
</dbReference>
<keyword evidence="1 5" id="KW-1277">Toxin-antitoxin system</keyword>
<reference evidence="7" key="1">
    <citation type="submission" date="2020-10" db="EMBL/GenBank/DDBJ databases">
        <title>Connecting structure to function with the recovery of over 1000 high-quality activated sludge metagenome-assembled genomes encoding full-length rRNA genes using long-read sequencing.</title>
        <authorList>
            <person name="Singleton C.M."/>
            <person name="Petriglieri F."/>
            <person name="Kristensen J.M."/>
            <person name="Kirkegaard R.H."/>
            <person name="Michaelsen T.Y."/>
            <person name="Andersen M.H."/>
            <person name="Karst S.M."/>
            <person name="Dueholm M.S."/>
            <person name="Nielsen P.H."/>
            <person name="Albertsen M."/>
        </authorList>
    </citation>
    <scope>NUCLEOTIDE SEQUENCE</scope>
    <source>
        <strain evidence="7">Hirt_18-Q3-R61-65_BATAC.395</strain>
    </source>
</reference>
<dbReference type="EC" id="3.1.-.-" evidence="5"/>
<evidence type="ECO:0000313" key="7">
    <source>
        <dbReference type="EMBL" id="MBK8522876.1"/>
    </source>
</evidence>
<dbReference type="SUPFAM" id="SSF88723">
    <property type="entry name" value="PIN domain-like"/>
    <property type="match status" value="1"/>
</dbReference>
<dbReference type="GO" id="GO:0016787">
    <property type="term" value="F:hydrolase activity"/>
    <property type="evidence" value="ECO:0007669"/>
    <property type="project" value="UniProtKB-KW"/>
</dbReference>
<dbReference type="Proteomes" id="UP000886689">
    <property type="component" value="Unassembled WGS sequence"/>
</dbReference>
<feature type="domain" description="PIN" evidence="6">
    <location>
        <begin position="10"/>
        <end position="125"/>
    </location>
</feature>
<dbReference type="GO" id="GO:0004540">
    <property type="term" value="F:RNA nuclease activity"/>
    <property type="evidence" value="ECO:0007669"/>
    <property type="project" value="InterPro"/>
</dbReference>
<dbReference type="AlphaFoldDB" id="A0A9D7K1P4"/>
<comment type="similarity">
    <text evidence="5">Belongs to the PINc/VapC protein family.</text>
</comment>
<dbReference type="EMBL" id="JADJUC010000001">
    <property type="protein sequence ID" value="MBK8522876.1"/>
    <property type="molecule type" value="Genomic_DNA"/>
</dbReference>
<comment type="caution">
    <text evidence="7">The sequence shown here is derived from an EMBL/GenBank/DDBJ whole genome shotgun (WGS) entry which is preliminary data.</text>
</comment>
<keyword evidence="5" id="KW-0460">Magnesium</keyword>
<dbReference type="InterPro" id="IPR041705">
    <property type="entry name" value="PIN_Sll0205"/>
</dbReference>